<evidence type="ECO:0000256" key="1">
    <source>
        <dbReference type="ARBA" id="ARBA00007430"/>
    </source>
</evidence>
<dbReference type="InterPro" id="IPR051203">
    <property type="entry name" value="Polysaccharide_Synthase-Rel"/>
</dbReference>
<dbReference type="Pfam" id="PF02719">
    <property type="entry name" value="Polysacc_synt_2"/>
    <property type="match status" value="1"/>
</dbReference>
<reference evidence="4 5" key="1">
    <citation type="submission" date="2021-03" db="EMBL/GenBank/DDBJ databases">
        <title>Thiomicrorhabdus sp.nov.,novel sulfur-oxidizing bacteria isolated from coastal sediment.</title>
        <authorList>
            <person name="Liu X."/>
        </authorList>
    </citation>
    <scope>NUCLEOTIDE SEQUENCE [LARGE SCALE GENOMIC DNA]</scope>
    <source>
        <strain evidence="4 5">6S2-11</strain>
    </source>
</reference>
<dbReference type="Proteomes" id="UP000664835">
    <property type="component" value="Unassembled WGS sequence"/>
</dbReference>
<feature type="transmembrane region" description="Helical" evidence="2">
    <location>
        <begin position="80"/>
        <end position="103"/>
    </location>
</feature>
<dbReference type="SUPFAM" id="SSF51735">
    <property type="entry name" value="NAD(P)-binding Rossmann-fold domains"/>
    <property type="match status" value="1"/>
</dbReference>
<accession>A0ABS3Q1V0</accession>
<feature type="domain" description="Polysaccharide biosynthesis protein CapD-like" evidence="3">
    <location>
        <begin position="290"/>
        <end position="576"/>
    </location>
</feature>
<dbReference type="RefSeq" id="WP_208147060.1">
    <property type="nucleotide sequence ID" value="NZ_JAGETV010000002.1"/>
</dbReference>
<keyword evidence="2" id="KW-0472">Membrane</keyword>
<feature type="transmembrane region" description="Helical" evidence="2">
    <location>
        <begin position="115"/>
        <end position="134"/>
    </location>
</feature>
<gene>
    <name evidence="4" type="ORF">J3998_01850</name>
</gene>
<evidence type="ECO:0000313" key="5">
    <source>
        <dbReference type="Proteomes" id="UP000664835"/>
    </source>
</evidence>
<evidence type="ECO:0000259" key="3">
    <source>
        <dbReference type="Pfam" id="PF02719"/>
    </source>
</evidence>
<dbReference type="Gene3D" id="3.40.50.720">
    <property type="entry name" value="NAD(P)-binding Rossmann-like Domain"/>
    <property type="match status" value="2"/>
</dbReference>
<sequence>MAKLTSLFTPFLTIPRWQKRLISVAVDTLLMVVVAYLALALRFGELHWPSLDYWFAIIILPLVAIPVFIRMGLYRAVVRYIGVWFAYTVFVAVSIAFILWAAIHFMFHLDFPRSAMIIAWLLALLVVTGSRLVARSILNEGTIRAHGKIKKRIVIYGAGSAGQQLLNAVVKMPFVKVVGFIDDSPQLQNYVIHAVRVFKPDDLEALLEEQAVTDVYLAIPSLSLAKKKTILRWLETLRVKVSILPPIDQIVDGQIQFSDVREVGVEDLLGREAVPPKQELLEQCVKDQVVFISGAGGSIGSELCRQVVKLQPALIILYELSEYALYQIDKELQASGVKIVSILGSVQDRDKLEKIIRKYQVVTIYHAAAYKHVPLVEHNIAEGIRNNTFGTLTIAQTAAEQGVKNFVLISTDKAVRPTNFMGASKRMAELALQALQQKFSNTRFVMVRFGNVLGSSGSVIPLFKQQIKKGGPITVTHPEINRYFMTIPEAASLVIQAGSMGVGGDVFVLDMGEPVKIVDLAKRMIHLSGLDVIDENGEGDIEIQFSGLRPGEKLYEELLIGDNVDGTEHPKIMKAHEYLIPLDALNAAFAQMKNAIESSDFELLQKLVNDIVDGFNHSADIVDYFYASESLSPKLLESAR</sequence>
<dbReference type="InterPro" id="IPR036291">
    <property type="entry name" value="NAD(P)-bd_dom_sf"/>
</dbReference>
<dbReference type="Pfam" id="PF13727">
    <property type="entry name" value="CoA_binding_3"/>
    <property type="match status" value="1"/>
</dbReference>
<dbReference type="SUPFAM" id="SSF53335">
    <property type="entry name" value="S-adenosyl-L-methionine-dependent methyltransferases"/>
    <property type="match status" value="1"/>
</dbReference>
<dbReference type="CDD" id="cd05237">
    <property type="entry name" value="UDP_invert_4-6DH_SDR_e"/>
    <property type="match status" value="1"/>
</dbReference>
<feature type="transmembrane region" description="Helical" evidence="2">
    <location>
        <begin position="53"/>
        <end position="73"/>
    </location>
</feature>
<keyword evidence="5" id="KW-1185">Reference proteome</keyword>
<keyword evidence="2" id="KW-1133">Transmembrane helix</keyword>
<comment type="similarity">
    <text evidence="1">Belongs to the polysaccharide synthase family.</text>
</comment>
<dbReference type="PANTHER" id="PTHR43318:SF1">
    <property type="entry name" value="POLYSACCHARIDE BIOSYNTHESIS PROTEIN EPSC-RELATED"/>
    <property type="match status" value="1"/>
</dbReference>
<dbReference type="InterPro" id="IPR003869">
    <property type="entry name" value="Polysac_CapD-like"/>
</dbReference>
<organism evidence="4 5">
    <name type="scientific">Thiomicrorhabdus marina</name>
    <dbReference type="NCBI Taxonomy" id="2818442"/>
    <lineage>
        <taxon>Bacteria</taxon>
        <taxon>Pseudomonadati</taxon>
        <taxon>Pseudomonadota</taxon>
        <taxon>Gammaproteobacteria</taxon>
        <taxon>Thiotrichales</taxon>
        <taxon>Piscirickettsiaceae</taxon>
        <taxon>Thiomicrorhabdus</taxon>
    </lineage>
</organism>
<feature type="transmembrane region" description="Helical" evidence="2">
    <location>
        <begin position="21"/>
        <end position="41"/>
    </location>
</feature>
<dbReference type="EMBL" id="JAGETV010000002">
    <property type="protein sequence ID" value="MBO1926307.1"/>
    <property type="molecule type" value="Genomic_DNA"/>
</dbReference>
<keyword evidence="2" id="KW-0812">Transmembrane</keyword>
<dbReference type="PANTHER" id="PTHR43318">
    <property type="entry name" value="UDP-N-ACETYLGLUCOSAMINE 4,6-DEHYDRATASE"/>
    <property type="match status" value="1"/>
</dbReference>
<protein>
    <submittedName>
        <fullName evidence="4">Polysaccharide biosynthesis protein</fullName>
    </submittedName>
</protein>
<proteinExistence type="inferred from homology"/>
<evidence type="ECO:0000313" key="4">
    <source>
        <dbReference type="EMBL" id="MBO1926307.1"/>
    </source>
</evidence>
<name>A0ABS3Q1V0_9GAMM</name>
<evidence type="ECO:0000256" key="2">
    <source>
        <dbReference type="SAM" id="Phobius"/>
    </source>
</evidence>
<dbReference type="InterPro" id="IPR029063">
    <property type="entry name" value="SAM-dependent_MTases_sf"/>
</dbReference>
<comment type="caution">
    <text evidence="4">The sequence shown here is derived from an EMBL/GenBank/DDBJ whole genome shotgun (WGS) entry which is preliminary data.</text>
</comment>